<evidence type="ECO:0000256" key="1">
    <source>
        <dbReference type="SAM" id="SignalP"/>
    </source>
</evidence>
<evidence type="ECO:0000313" key="2">
    <source>
        <dbReference type="EMBL" id="CAI9727302.1"/>
    </source>
</evidence>
<dbReference type="AlphaFoldDB" id="A0AA36B5G6"/>
<feature type="chain" id="PRO_5041397431" description="Secreted protein" evidence="1">
    <location>
        <begin position="24"/>
        <end position="70"/>
    </location>
</feature>
<proteinExistence type="predicted"/>
<sequence>MQIGVRLNKSILLVNILLKSLKCKNVCISAFYNLCIAAAYFIRSHENRIHYSHELCLEFLNKIFKQHQNS</sequence>
<keyword evidence="3" id="KW-1185">Reference proteome</keyword>
<feature type="signal peptide" evidence="1">
    <location>
        <begin position="1"/>
        <end position="23"/>
    </location>
</feature>
<accession>A0AA36B5G6</accession>
<protein>
    <recommendedName>
        <fullName evidence="4">Secreted protein</fullName>
    </recommendedName>
</protein>
<evidence type="ECO:0000313" key="3">
    <source>
        <dbReference type="Proteomes" id="UP001162480"/>
    </source>
</evidence>
<dbReference type="Proteomes" id="UP001162480">
    <property type="component" value="Chromosome 8"/>
</dbReference>
<keyword evidence="1" id="KW-0732">Signal</keyword>
<gene>
    <name evidence="2" type="ORF">OCTVUL_1B005618</name>
</gene>
<evidence type="ECO:0008006" key="4">
    <source>
        <dbReference type="Google" id="ProtNLM"/>
    </source>
</evidence>
<name>A0AA36B5G6_OCTVU</name>
<dbReference type="EMBL" id="OX597821">
    <property type="protein sequence ID" value="CAI9727302.1"/>
    <property type="molecule type" value="Genomic_DNA"/>
</dbReference>
<organism evidence="2 3">
    <name type="scientific">Octopus vulgaris</name>
    <name type="common">Common octopus</name>
    <dbReference type="NCBI Taxonomy" id="6645"/>
    <lineage>
        <taxon>Eukaryota</taxon>
        <taxon>Metazoa</taxon>
        <taxon>Spiralia</taxon>
        <taxon>Lophotrochozoa</taxon>
        <taxon>Mollusca</taxon>
        <taxon>Cephalopoda</taxon>
        <taxon>Coleoidea</taxon>
        <taxon>Octopodiformes</taxon>
        <taxon>Octopoda</taxon>
        <taxon>Incirrata</taxon>
        <taxon>Octopodidae</taxon>
        <taxon>Octopus</taxon>
    </lineage>
</organism>
<reference evidence="2" key="1">
    <citation type="submission" date="2023-08" db="EMBL/GenBank/DDBJ databases">
        <authorList>
            <person name="Alioto T."/>
            <person name="Alioto T."/>
            <person name="Gomez Garrido J."/>
        </authorList>
    </citation>
    <scope>NUCLEOTIDE SEQUENCE</scope>
</reference>